<dbReference type="InterPro" id="IPR011009">
    <property type="entry name" value="Kinase-like_dom_sf"/>
</dbReference>
<keyword evidence="1" id="KW-0723">Serine/threonine-protein kinase</keyword>
<dbReference type="Gene3D" id="2.60.120.10">
    <property type="entry name" value="Jelly Rolls"/>
    <property type="match status" value="1"/>
</dbReference>
<comment type="caution">
    <text evidence="9">The sequence shown here is derived from an EMBL/GenBank/DDBJ whole genome shotgun (WGS) entry which is preliminary data.</text>
</comment>
<keyword evidence="3 6" id="KW-0547">Nucleotide-binding</keyword>
<organism evidence="9 10">
    <name type="scientific">Chrysochromulina tobinii</name>
    <dbReference type="NCBI Taxonomy" id="1460289"/>
    <lineage>
        <taxon>Eukaryota</taxon>
        <taxon>Haptista</taxon>
        <taxon>Haptophyta</taxon>
        <taxon>Prymnesiophyceae</taxon>
        <taxon>Prymnesiales</taxon>
        <taxon>Chrysochromulinaceae</taxon>
        <taxon>Chrysochromulina</taxon>
    </lineage>
</organism>
<evidence type="ECO:0000256" key="6">
    <source>
        <dbReference type="PROSITE-ProRule" id="PRU10141"/>
    </source>
</evidence>
<dbReference type="PROSITE" id="PS50042">
    <property type="entry name" value="CNMP_BINDING_3"/>
    <property type="match status" value="1"/>
</dbReference>
<evidence type="ECO:0000259" key="8">
    <source>
        <dbReference type="PROSITE" id="PS50042"/>
    </source>
</evidence>
<reference evidence="10" key="1">
    <citation type="journal article" date="2015" name="PLoS Genet.">
        <title>Genome Sequence and Transcriptome Analyses of Chrysochromulina tobin: Metabolic Tools for Enhanced Algal Fitness in the Prominent Order Prymnesiales (Haptophyceae).</title>
        <authorList>
            <person name="Hovde B.T."/>
            <person name="Deodato C.R."/>
            <person name="Hunsperger H.M."/>
            <person name="Ryken S.A."/>
            <person name="Yost W."/>
            <person name="Jha R.K."/>
            <person name="Patterson J."/>
            <person name="Monnat R.J. Jr."/>
            <person name="Barlow S.B."/>
            <person name="Starkenburg S.R."/>
            <person name="Cattolico R.A."/>
        </authorList>
    </citation>
    <scope>NUCLEOTIDE SEQUENCE</scope>
    <source>
        <strain evidence="10">CCMP291</strain>
    </source>
</reference>
<evidence type="ECO:0000313" key="10">
    <source>
        <dbReference type="Proteomes" id="UP000037460"/>
    </source>
</evidence>
<dbReference type="AlphaFoldDB" id="A0A0M0J464"/>
<proteinExistence type="predicted"/>
<dbReference type="PANTHER" id="PTHR24353">
    <property type="entry name" value="CYCLIC NUCLEOTIDE-DEPENDENT PROTEIN KINASE"/>
    <property type="match status" value="1"/>
</dbReference>
<keyword evidence="10" id="KW-1185">Reference proteome</keyword>
<keyword evidence="4 9" id="KW-0418">Kinase</keyword>
<feature type="domain" description="Protein kinase" evidence="7">
    <location>
        <begin position="219"/>
        <end position="491"/>
    </location>
</feature>
<evidence type="ECO:0000256" key="4">
    <source>
        <dbReference type="ARBA" id="ARBA00022777"/>
    </source>
</evidence>
<protein>
    <submittedName>
        <fullName evidence="9">Cgmp-dependent protein kinase 21d</fullName>
    </submittedName>
</protein>
<dbReference type="Gene3D" id="3.30.200.20">
    <property type="entry name" value="Phosphorylase Kinase, domain 1"/>
    <property type="match status" value="1"/>
</dbReference>
<dbReference type="SUPFAM" id="SSF51206">
    <property type="entry name" value="cAMP-binding domain-like"/>
    <property type="match status" value="1"/>
</dbReference>
<dbReference type="Pfam" id="PF00027">
    <property type="entry name" value="cNMP_binding"/>
    <property type="match status" value="1"/>
</dbReference>
<dbReference type="GO" id="GO:0005524">
    <property type="term" value="F:ATP binding"/>
    <property type="evidence" value="ECO:0007669"/>
    <property type="project" value="UniProtKB-UniRule"/>
</dbReference>
<dbReference type="InterPro" id="IPR000719">
    <property type="entry name" value="Prot_kinase_dom"/>
</dbReference>
<name>A0A0M0J464_9EUKA</name>
<keyword evidence="5 6" id="KW-0067">ATP-binding</keyword>
<evidence type="ECO:0000313" key="9">
    <source>
        <dbReference type="EMBL" id="KOO20998.1"/>
    </source>
</evidence>
<dbReference type="Gene3D" id="1.10.510.10">
    <property type="entry name" value="Transferase(Phosphotransferase) domain 1"/>
    <property type="match status" value="1"/>
</dbReference>
<keyword evidence="2" id="KW-0808">Transferase</keyword>
<feature type="domain" description="Cyclic nucleotide-binding" evidence="8">
    <location>
        <begin position="53"/>
        <end position="167"/>
    </location>
</feature>
<evidence type="ECO:0000259" key="7">
    <source>
        <dbReference type="PROSITE" id="PS50011"/>
    </source>
</evidence>
<evidence type="ECO:0000256" key="2">
    <source>
        <dbReference type="ARBA" id="ARBA00022679"/>
    </source>
</evidence>
<evidence type="ECO:0000256" key="3">
    <source>
        <dbReference type="ARBA" id="ARBA00022741"/>
    </source>
</evidence>
<dbReference type="CDD" id="cd00038">
    <property type="entry name" value="CAP_ED"/>
    <property type="match status" value="1"/>
</dbReference>
<dbReference type="Pfam" id="PF00069">
    <property type="entry name" value="Pkinase"/>
    <property type="match status" value="1"/>
</dbReference>
<dbReference type="OrthoDB" id="63267at2759"/>
<dbReference type="SUPFAM" id="SSF56112">
    <property type="entry name" value="Protein kinase-like (PK-like)"/>
    <property type="match status" value="1"/>
</dbReference>
<feature type="binding site" evidence="6">
    <location>
        <position position="248"/>
    </location>
    <ligand>
        <name>ATP</name>
        <dbReference type="ChEBI" id="CHEBI:30616"/>
    </ligand>
</feature>
<sequence>MAYHFRDPLLRPIRETAVELGDLNETSTKTIKLHPKSKELTEFLREALARVPFLYGVHLHQILRFTEAMEHCRLLPREVAVREGSTIDYLYVVHTGRVLVQSLNTKRMLGPGDTFGQEALDTGGRADFTAIGQGSAELYRLHRQVFKLMQMEYGTRLRMTIWSVIEQNRKAKGPSAFQGVVAQAMTRHKDIKSLSESSYDGYESLAREFADVQAAVTQSSSVAILGKGQFGEVHLIVHKPTRKAYALKIQDSAGMNGRTPLRTLIDREIACMREGASPFLMRFYGEYVDAQKKSYMLLEHLGGGSLEDLMADHRNSGAMSLHTCRFYFACMCSAFDALHSAAWMHRDLSAKNVMISRRGYCKVIDVGLAKRVSESEHTYTSCGTPLYLAPEIIHKTGYGHKAEVWALGVLLFQITTGRFPFMPPKDSTATGAARKMELYQAIIKSQPAMSDPCFTQTGALGQATKELIERMLDKRPSERINIPNIFKSSFFEGFDFPALHAQTMPPPFVPPRDSRLPDPR</sequence>
<evidence type="ECO:0000256" key="5">
    <source>
        <dbReference type="ARBA" id="ARBA00022840"/>
    </source>
</evidence>
<gene>
    <name evidence="9" type="ORF">Ctob_001172</name>
</gene>
<dbReference type="InterPro" id="IPR000595">
    <property type="entry name" value="cNMP-bd_dom"/>
</dbReference>
<dbReference type="Proteomes" id="UP000037460">
    <property type="component" value="Unassembled WGS sequence"/>
</dbReference>
<dbReference type="InterPro" id="IPR014710">
    <property type="entry name" value="RmlC-like_jellyroll"/>
</dbReference>
<dbReference type="InterPro" id="IPR017441">
    <property type="entry name" value="Protein_kinase_ATP_BS"/>
</dbReference>
<dbReference type="EMBL" id="JWZX01003397">
    <property type="protein sequence ID" value="KOO20998.1"/>
    <property type="molecule type" value="Genomic_DNA"/>
</dbReference>
<dbReference type="PROSITE" id="PS00107">
    <property type="entry name" value="PROTEIN_KINASE_ATP"/>
    <property type="match status" value="1"/>
</dbReference>
<dbReference type="GO" id="GO:0004674">
    <property type="term" value="F:protein serine/threonine kinase activity"/>
    <property type="evidence" value="ECO:0007669"/>
    <property type="project" value="UniProtKB-KW"/>
</dbReference>
<evidence type="ECO:0000256" key="1">
    <source>
        <dbReference type="ARBA" id="ARBA00022527"/>
    </source>
</evidence>
<accession>A0A0M0J464</accession>
<dbReference type="InterPro" id="IPR018490">
    <property type="entry name" value="cNMP-bd_dom_sf"/>
</dbReference>
<dbReference type="PROSITE" id="PS50011">
    <property type="entry name" value="PROTEIN_KINASE_DOM"/>
    <property type="match status" value="1"/>
</dbReference>